<dbReference type="NCBIfam" id="NF004837">
    <property type="entry name" value="PRK06187.1"/>
    <property type="match status" value="1"/>
</dbReference>
<dbReference type="Pfam" id="PF00501">
    <property type="entry name" value="AMP-binding"/>
    <property type="match status" value="1"/>
</dbReference>
<dbReference type="InterPro" id="IPR020845">
    <property type="entry name" value="AMP-binding_CS"/>
</dbReference>
<keyword evidence="2 5" id="KW-0436">Ligase</keyword>
<evidence type="ECO:0000256" key="1">
    <source>
        <dbReference type="ARBA" id="ARBA00006432"/>
    </source>
</evidence>
<dbReference type="PROSITE" id="PS00455">
    <property type="entry name" value="AMP_BINDING"/>
    <property type="match status" value="1"/>
</dbReference>
<dbReference type="PANTHER" id="PTHR43767">
    <property type="entry name" value="LONG-CHAIN-FATTY-ACID--COA LIGASE"/>
    <property type="match status" value="1"/>
</dbReference>
<dbReference type="PANTHER" id="PTHR43767:SF11">
    <property type="entry name" value="MEDIUM-CHAIN-FATTY-ACID--COA LIGASE"/>
    <property type="match status" value="1"/>
</dbReference>
<dbReference type="InterPro" id="IPR050237">
    <property type="entry name" value="ATP-dep_AMP-bd_enzyme"/>
</dbReference>
<name>A0A143QT76_RHOFA</name>
<proteinExistence type="inferred from homology"/>
<evidence type="ECO:0000256" key="2">
    <source>
        <dbReference type="ARBA" id="ARBA00022598"/>
    </source>
</evidence>
<dbReference type="Proteomes" id="UP000076038">
    <property type="component" value="Chromosome"/>
</dbReference>
<dbReference type="EC" id="6.2.1.44" evidence="5"/>
<dbReference type="SUPFAM" id="SSF56801">
    <property type="entry name" value="Acetyl-CoA synthetase-like"/>
    <property type="match status" value="1"/>
</dbReference>
<dbReference type="Pfam" id="PF13193">
    <property type="entry name" value="AMP-binding_C"/>
    <property type="match status" value="1"/>
</dbReference>
<feature type="domain" description="AMP-dependent synthetase/ligase" evidence="3">
    <location>
        <begin position="46"/>
        <end position="409"/>
    </location>
</feature>
<dbReference type="EMBL" id="CP015220">
    <property type="protein sequence ID" value="AMY25996.1"/>
    <property type="molecule type" value="Genomic_DNA"/>
</dbReference>
<organism evidence="5 6">
    <name type="scientific">Rhodococcoides fascians</name>
    <name type="common">Rhodococcus fascians</name>
    <dbReference type="NCBI Taxonomy" id="1828"/>
    <lineage>
        <taxon>Bacteria</taxon>
        <taxon>Bacillati</taxon>
        <taxon>Actinomycetota</taxon>
        <taxon>Actinomycetes</taxon>
        <taxon>Mycobacteriales</taxon>
        <taxon>Nocardiaceae</taxon>
        <taxon>Rhodococcoides</taxon>
    </lineage>
</organism>
<dbReference type="PATRIC" id="fig|1653479.3.peg.4787"/>
<dbReference type="FunFam" id="3.30.300.30:FF:000008">
    <property type="entry name" value="2,3-dihydroxybenzoate-AMP ligase"/>
    <property type="match status" value="1"/>
</dbReference>
<dbReference type="Gene3D" id="3.30.300.30">
    <property type="match status" value="1"/>
</dbReference>
<protein>
    <submittedName>
        <fullName evidence="5">3-methylmercaptopropionyl-CoA ligase</fullName>
        <ecNumber evidence="5">6.2.1.44</ecNumber>
    </submittedName>
</protein>
<keyword evidence="6" id="KW-1185">Reference proteome</keyword>
<feature type="domain" description="AMP-binding enzyme C-terminal" evidence="4">
    <location>
        <begin position="457"/>
        <end position="532"/>
    </location>
</feature>
<sequence>MQPRRDIESEIVVKSTMQDTPLSIGQLVRFGTSIHSSAEITTWTDTGPTTVTFGELGRRAAQLAHGLRSIGIDDDQRVATFMWNNAPHMEAYMAIPAMGAVLHTLNIRLFPEQLTYIVNHAEDQVIIADASLLPLLTPLLPTFETVRHLVVVGVDPAQVTAPDGIEVLGYEDLLAGKPEEFDWPELDERSAAAMCYTSGTTGDPKGVVYSHRSIYLHSMQACMTDAMAIAQSDKVLAIVPMFHAMSWGLPYAALMVGASLIMPDRFLQPAPLAEMMSTLRPTAAAAVPTIWQALLAHLDEHPADLSSLRDVVVGGAACPPSLMKAFHEKYGVHISQAWGMTETSPLGTSGRPDAGLSPEDEFDLRCTQGRFVAGVRARLVDDAGTVLPWDGKTVGELEVRGPWITGSYYRADADDKFDDGWLRTGDVGTISENGYLRLTDRSKDIIKSGGEWISSVELENQVMGHPAVREAAVIGVPDPKWDERPLVAVVVREGASVTAEELKEFLDSRVAHWQLPERWTFIDEVPKTSVGKYDKKRLRSSHADGALEVIELV</sequence>
<dbReference type="AlphaFoldDB" id="A0A143QT76"/>
<accession>A0A143QT76</accession>
<reference evidence="5 6" key="1">
    <citation type="journal article" date="2016" name="Genome Announc.">
        <title>Complete Genome and Plasmid Sequences for Rhodococcus fascians D188 and Draft Sequences for Rhodococcus Isolates PBTS 1 and PBTS 2.</title>
        <authorList>
            <person name="Stamler R.A."/>
            <person name="Vereecke D."/>
            <person name="Zhang Y."/>
            <person name="Schilkey F."/>
            <person name="Devitt N."/>
            <person name="Randall J.J."/>
        </authorList>
    </citation>
    <scope>NUCLEOTIDE SEQUENCE [LARGE SCALE GENOMIC DNA]</scope>
    <source>
        <strain evidence="5 6">PBTS2</strain>
    </source>
</reference>
<dbReference type="CDD" id="cd12119">
    <property type="entry name" value="ttLC_FACS_AlkK_like"/>
    <property type="match status" value="1"/>
</dbReference>
<dbReference type="InterPro" id="IPR042099">
    <property type="entry name" value="ANL_N_sf"/>
</dbReference>
<dbReference type="InterPro" id="IPR025110">
    <property type="entry name" value="AMP-bd_C"/>
</dbReference>
<reference evidence="6" key="2">
    <citation type="submission" date="2016-04" db="EMBL/GenBank/DDBJ databases">
        <title>Complete Genome and Plasmid Sequences for Rhodococcus fascians D188 and Draft Sequences for Rhodococcus spp. Isolates PBTS 1 and PBTS 2.</title>
        <authorList>
            <person name="Stamer R."/>
            <person name="Vereecke D."/>
            <person name="Zhang Y."/>
            <person name="Schilkey F."/>
            <person name="Devitt N."/>
            <person name="Randall J."/>
        </authorList>
    </citation>
    <scope>NUCLEOTIDE SEQUENCE [LARGE SCALE GENOMIC DNA]</scope>
    <source>
        <strain evidence="6">PBTS2</strain>
    </source>
</reference>
<dbReference type="KEGG" id="rhs:A3Q41_04732"/>
<evidence type="ECO:0000259" key="4">
    <source>
        <dbReference type="Pfam" id="PF13193"/>
    </source>
</evidence>
<dbReference type="InterPro" id="IPR045851">
    <property type="entry name" value="AMP-bd_C_sf"/>
</dbReference>
<dbReference type="InterPro" id="IPR000873">
    <property type="entry name" value="AMP-dep_synth/lig_dom"/>
</dbReference>
<evidence type="ECO:0000313" key="6">
    <source>
        <dbReference type="Proteomes" id="UP000076038"/>
    </source>
</evidence>
<gene>
    <name evidence="5" type="primary">dmdB</name>
    <name evidence="5" type="ORF">A3Q41_04732</name>
</gene>
<dbReference type="Gene3D" id="3.40.50.12780">
    <property type="entry name" value="N-terminal domain of ligase-like"/>
    <property type="match status" value="1"/>
</dbReference>
<evidence type="ECO:0000313" key="5">
    <source>
        <dbReference type="EMBL" id="AMY25996.1"/>
    </source>
</evidence>
<evidence type="ECO:0000259" key="3">
    <source>
        <dbReference type="Pfam" id="PF00501"/>
    </source>
</evidence>
<dbReference type="GO" id="GO:0016877">
    <property type="term" value="F:ligase activity, forming carbon-sulfur bonds"/>
    <property type="evidence" value="ECO:0007669"/>
    <property type="project" value="UniProtKB-ARBA"/>
</dbReference>
<comment type="similarity">
    <text evidence="1">Belongs to the ATP-dependent AMP-binding enzyme family.</text>
</comment>